<name>A0A0K8UZB6_BACLA</name>
<evidence type="ECO:0000313" key="8">
    <source>
        <dbReference type="EMBL" id="JAI31941.1"/>
    </source>
</evidence>
<dbReference type="PANTHER" id="PTHR46179">
    <property type="entry name" value="ZINC FINGER PROTEIN"/>
    <property type="match status" value="1"/>
</dbReference>
<dbReference type="EMBL" id="GDHF01020373">
    <property type="protein sequence ID" value="JAI31941.1"/>
    <property type="molecule type" value="Transcribed_RNA"/>
</dbReference>
<dbReference type="Pfam" id="PF13912">
    <property type="entry name" value="zf-C2H2_6"/>
    <property type="match status" value="1"/>
</dbReference>
<feature type="region of interest" description="Disordered" evidence="6">
    <location>
        <begin position="612"/>
        <end position="686"/>
    </location>
</feature>
<dbReference type="GO" id="GO:0008270">
    <property type="term" value="F:zinc ion binding"/>
    <property type="evidence" value="ECO:0007669"/>
    <property type="project" value="UniProtKB-KW"/>
</dbReference>
<dbReference type="AlphaFoldDB" id="A0A0K8UZB6"/>
<feature type="domain" description="C2H2-type" evidence="7">
    <location>
        <begin position="512"/>
        <end position="541"/>
    </location>
</feature>
<feature type="domain" description="C2H2-type" evidence="7">
    <location>
        <begin position="599"/>
        <end position="628"/>
    </location>
</feature>
<protein>
    <submittedName>
        <fullName evidence="8">Metal regulatory transcription factor 1</fullName>
    </submittedName>
</protein>
<keyword evidence="1" id="KW-0479">Metal-binding</keyword>
<dbReference type="FunFam" id="3.30.160.60:FF:000072">
    <property type="entry name" value="zinc finger protein 143 isoform X1"/>
    <property type="match status" value="4"/>
</dbReference>
<dbReference type="InterPro" id="IPR013087">
    <property type="entry name" value="Znf_C2H2_type"/>
</dbReference>
<keyword evidence="3 5" id="KW-0863">Zinc-finger</keyword>
<evidence type="ECO:0000259" key="7">
    <source>
        <dbReference type="PROSITE" id="PS50157"/>
    </source>
</evidence>
<dbReference type="Gene3D" id="3.30.160.60">
    <property type="entry name" value="Classic Zinc Finger"/>
    <property type="match status" value="6"/>
</dbReference>
<feature type="domain" description="C2H2-type" evidence="7">
    <location>
        <begin position="482"/>
        <end position="511"/>
    </location>
</feature>
<evidence type="ECO:0000256" key="5">
    <source>
        <dbReference type="PROSITE-ProRule" id="PRU00042"/>
    </source>
</evidence>
<dbReference type="GO" id="GO:0005634">
    <property type="term" value="C:nucleus"/>
    <property type="evidence" value="ECO:0007669"/>
    <property type="project" value="TreeGrafter"/>
</dbReference>
<feature type="domain" description="C2H2-type" evidence="7">
    <location>
        <begin position="569"/>
        <end position="598"/>
    </location>
</feature>
<dbReference type="FunFam" id="3.30.160.60:FF:000349">
    <property type="entry name" value="metal regulatory transcription factor 1"/>
    <property type="match status" value="1"/>
</dbReference>
<evidence type="ECO:0000256" key="4">
    <source>
        <dbReference type="ARBA" id="ARBA00022833"/>
    </source>
</evidence>
<sequence length="1209" mass="134512">MDFIRSTTLKSAENVHAKEPIISMRTMSTENDSANSDTFIIDDQSSAYSSIPSTSTSSTAMSPELQLELLDSLEEYPTDFSVKSSKTQDITQQINLIDNTVQLANDTEQHLHQQVLHHLGLSLAIEDTTDMAYPIYNAIMAHESDENMRGDNICSDLSLSYASLSSSVNTYVSNPVDDCDDNNEETGDNLMRFLNDSLDTPDILISEAQTFPNPSTTCNSYISSSEKSPTKMLSNAQYPLLSPLSTSSSFMSNESYEVTQPPIIMQIQPHETIQNSSNFDIEDVTDFPSTNVDFVNTLDEDTLLYTKSVNNNKQDDICLKLEYKFQDQQLVQVRPPTVVAMNCPTSIHSTPLVCYDQISMQNNTYMDKSEVDFANNHLLSPPSSTYIAPVFIDHQLHKSRDNNFKESYMEVNNQPDELSLCIRPGALHIQKGEPTHATITTFENSEEALGRYNCNYENCSRSYSTIGNLRTHLKTHKGEYRFKCTEDSCGKAFLTSYSLKIHIRVHTKVKPYECEITGCEKAFNTRYRLQAHLRLHNGETFNCEICQKCFTTLSDLKKHMRTHTQERPYKCPEDTCGKAFTASHHLKTHIRTHTGERPYPCEEVSCQKSFSTSHSLKSHKKTHQKQRNRRQNNLSNNKERRLKVKKDPKQFQFAENSEITSIKVESDSSGYNEEHTSNGEDEREESSCIQSVVDDGSLPSLSPLNFIKSESAEYNRADLFPVQMPEVRNTAMPILTPKIECNSFPETSQALQLAYAAEEEIPTPWVDAGVLISKPIMPMAPVTNACVALPTEVPSFVDLQQNYGNFGKAEVAIISNTGSILDTSTSILPESTDPCDYLDISNNDNPYKPTPLDLPISAPSQMQAMPNLQMDIDVSNSINGIAEIGNKLEETVVNSSINADQSMDMIPTEESIEQLLKEDMQYNNDTEDMETESLLNEILMTIDNNAHLLQETLQQAKQVPEDASGLIEVDLRSDKPTLKQITADAGICGCTNCKCDQTQNCQGGCSNETPCRKEANNKHKCCHNHKPQMQPQPQNTHNQKLERSLTAKPKTINRGKECCQSKKERASAKREADINQNIEDVALLLQNLASMGSSTGGGCCGADKNTPRACRATDMSKTTSQQMSSVGGSSSSCCASKSPAVKDTSSSNLDNHRVPPPKSLKSSSCTCKSPAEGVANGCCVIICTKTLQALRRVLTRKNLNLMVCPQSQN</sequence>
<evidence type="ECO:0000256" key="1">
    <source>
        <dbReference type="ARBA" id="ARBA00022723"/>
    </source>
</evidence>
<dbReference type="PROSITE" id="PS50157">
    <property type="entry name" value="ZINC_FINGER_C2H2_2"/>
    <property type="match status" value="6"/>
</dbReference>
<dbReference type="SUPFAM" id="SSF57667">
    <property type="entry name" value="beta-beta-alpha zinc fingers"/>
    <property type="match status" value="4"/>
</dbReference>
<dbReference type="GO" id="GO:0006357">
    <property type="term" value="P:regulation of transcription by RNA polymerase II"/>
    <property type="evidence" value="ECO:0007669"/>
    <property type="project" value="TreeGrafter"/>
</dbReference>
<dbReference type="FunFam" id="3.30.160.60:FF:000397">
    <property type="entry name" value="Metal regulatory transcription factor 1"/>
    <property type="match status" value="1"/>
</dbReference>
<gene>
    <name evidence="8" type="primary">Mtf1_3</name>
    <name evidence="8" type="ORF">c3_g1_i4</name>
</gene>
<feature type="region of interest" description="Disordered" evidence="6">
    <location>
        <begin position="1139"/>
        <end position="1164"/>
    </location>
</feature>
<feature type="domain" description="C2H2-type" evidence="7">
    <location>
        <begin position="541"/>
        <end position="568"/>
    </location>
</feature>
<feature type="compositionally biased region" description="Basic residues" evidence="6">
    <location>
        <begin position="616"/>
        <end position="630"/>
    </location>
</feature>
<evidence type="ECO:0000256" key="3">
    <source>
        <dbReference type="ARBA" id="ARBA00022771"/>
    </source>
</evidence>
<reference evidence="8" key="1">
    <citation type="submission" date="2015-06" db="EMBL/GenBank/DDBJ databases">
        <authorList>
            <person name="Hoefler B.C."/>
            <person name="Straight P.D."/>
        </authorList>
    </citation>
    <scope>NUCLEOTIDE SEQUENCE</scope>
</reference>
<dbReference type="InterPro" id="IPR051061">
    <property type="entry name" value="Zinc_finger_trans_reg"/>
</dbReference>
<dbReference type="SMART" id="SM00355">
    <property type="entry name" value="ZnF_C2H2"/>
    <property type="match status" value="6"/>
</dbReference>
<dbReference type="Pfam" id="PF00096">
    <property type="entry name" value="zf-C2H2"/>
    <property type="match status" value="5"/>
</dbReference>
<keyword evidence="4" id="KW-0862">Zinc</keyword>
<dbReference type="InterPro" id="IPR036236">
    <property type="entry name" value="Znf_C2H2_sf"/>
</dbReference>
<organism evidence="8">
    <name type="scientific">Bactrocera latifrons</name>
    <name type="common">Malaysian fruit fly</name>
    <name type="synonym">Chaetodacus latifrons</name>
    <dbReference type="NCBI Taxonomy" id="174628"/>
    <lineage>
        <taxon>Eukaryota</taxon>
        <taxon>Metazoa</taxon>
        <taxon>Ecdysozoa</taxon>
        <taxon>Arthropoda</taxon>
        <taxon>Hexapoda</taxon>
        <taxon>Insecta</taxon>
        <taxon>Pterygota</taxon>
        <taxon>Neoptera</taxon>
        <taxon>Endopterygota</taxon>
        <taxon>Diptera</taxon>
        <taxon>Brachycera</taxon>
        <taxon>Muscomorpha</taxon>
        <taxon>Tephritoidea</taxon>
        <taxon>Tephritidae</taxon>
        <taxon>Bactrocera</taxon>
        <taxon>Bactrocera</taxon>
    </lineage>
</organism>
<evidence type="ECO:0000256" key="2">
    <source>
        <dbReference type="ARBA" id="ARBA00022737"/>
    </source>
</evidence>
<dbReference type="OrthoDB" id="6145499at2759"/>
<dbReference type="PANTHER" id="PTHR46179:SF25">
    <property type="entry name" value="METAL RESPONSE ELEMENT-BINDING TRANSCRIPTION FACTOR-1, ISOFORM C"/>
    <property type="match status" value="1"/>
</dbReference>
<keyword evidence="2" id="KW-0677">Repeat</keyword>
<evidence type="ECO:0000256" key="6">
    <source>
        <dbReference type="SAM" id="MobiDB-lite"/>
    </source>
</evidence>
<proteinExistence type="predicted"/>
<dbReference type="PROSITE" id="PS00028">
    <property type="entry name" value="ZINC_FINGER_C2H2_1"/>
    <property type="match status" value="6"/>
</dbReference>
<feature type="domain" description="C2H2-type" evidence="7">
    <location>
        <begin position="452"/>
        <end position="481"/>
    </location>
</feature>
<accession>A0A0K8UZB6</accession>